<dbReference type="Proteomes" id="UP000323439">
    <property type="component" value="Unassembled WGS sequence"/>
</dbReference>
<evidence type="ECO:0000313" key="2">
    <source>
        <dbReference type="Proteomes" id="UP000323439"/>
    </source>
</evidence>
<dbReference type="Gene3D" id="3.40.50.620">
    <property type="entry name" value="HUPs"/>
    <property type="match status" value="1"/>
</dbReference>
<organism evidence="1 2">
    <name type="scientific">Methanobrevibacter millerae</name>
    <dbReference type="NCBI Taxonomy" id="230361"/>
    <lineage>
        <taxon>Archaea</taxon>
        <taxon>Methanobacteriati</taxon>
        <taxon>Methanobacteriota</taxon>
        <taxon>Methanomada group</taxon>
        <taxon>Methanobacteria</taxon>
        <taxon>Methanobacteriales</taxon>
        <taxon>Methanobacteriaceae</taxon>
        <taxon>Methanobrevibacter</taxon>
    </lineage>
</organism>
<dbReference type="AlphaFoldDB" id="A0A1G5WWB8"/>
<proteinExistence type="predicted"/>
<gene>
    <name evidence="1" type="ORF">SAMN02910315_01715</name>
</gene>
<evidence type="ECO:0000313" key="1">
    <source>
        <dbReference type="EMBL" id="SDA61807.1"/>
    </source>
</evidence>
<dbReference type="EMBL" id="FMXB01000013">
    <property type="protein sequence ID" value="SDA61807.1"/>
    <property type="molecule type" value="Genomic_DNA"/>
</dbReference>
<name>A0A1G5WWB8_9EURY</name>
<dbReference type="SUPFAM" id="SSF52402">
    <property type="entry name" value="Adenine nucleotide alpha hydrolases-like"/>
    <property type="match status" value="1"/>
</dbReference>
<sequence length="567" mass="66458">MFGENMGKFSNYIDSQFFIIDSNDLNNIHSELFGFSLVDGKIFYNHNLNDDIKLDGEGTYIRILRKKNSVEISQDLNGCYGIFMYTYEDNFVISNSFLKLTEYLVDKYPISINTDVLLSYLPANLCAIQYKETMINEIEIIPRNYIINIDIPTKTLDFKILPLDDSTISIDSIEGIKLLDEWFYKWVSIFRSIALETNNFEVDLSGGFDSRVVLTVLLNSQINLNKIRVYSKFNPENPSEDYEIASTIANKFNFKLNGPINKKLVWVDNIEDSINLAYYIRLCNHKHFGFARAISQYPVYVTGGYCGERLKDYYLLTPQEYTKMCVERAERFSKEFKDPTQRVLDKSFSRLQKEWNIEDKNSKYLTQLLLKEAENRNHFGKMSVGFYLTNQIRLSPLCDQKLYKFKNEGDLLFALIFTRYCPELLDIKFDKKKFIKEHVKNKAKEINEKYPFELKKFDYIDGANEDLNKDYITEKQTKVIAPEKFVEDVFRSESFKNTFNTYFSPNVYQKIIEDVENAGYQPLSLVNCSFAMLKMINLARINNEILSNNPMKWLDNFLEIKNFSSNS</sequence>
<evidence type="ECO:0008006" key="3">
    <source>
        <dbReference type="Google" id="ProtNLM"/>
    </source>
</evidence>
<reference evidence="1 2" key="1">
    <citation type="submission" date="2016-10" db="EMBL/GenBank/DDBJ databases">
        <authorList>
            <person name="Varghese N."/>
            <person name="Submissions S."/>
        </authorList>
    </citation>
    <scope>NUCLEOTIDE SEQUENCE [LARGE SCALE GENOMIC DNA]</scope>
    <source>
        <strain evidence="1 2">DSM 16643</strain>
    </source>
</reference>
<keyword evidence="2" id="KW-1185">Reference proteome</keyword>
<dbReference type="InterPro" id="IPR014729">
    <property type="entry name" value="Rossmann-like_a/b/a_fold"/>
</dbReference>
<protein>
    <recommendedName>
        <fullName evidence="3">Asparagine synthase</fullName>
    </recommendedName>
</protein>
<accession>A0A1G5WWB8</accession>